<evidence type="ECO:0000256" key="3">
    <source>
        <dbReference type="ARBA" id="ARBA00022691"/>
    </source>
</evidence>
<dbReference type="PROSITE" id="PS00095">
    <property type="entry name" value="C5_MTASE_2"/>
    <property type="match status" value="1"/>
</dbReference>
<dbReference type="Gene3D" id="3.40.50.150">
    <property type="entry name" value="Vaccinia Virus protein VP39"/>
    <property type="match status" value="1"/>
</dbReference>
<dbReference type="InterPro" id="IPR031303">
    <property type="entry name" value="C5_meth_CS"/>
</dbReference>
<comment type="similarity">
    <text evidence="6 7">Belongs to the class I-like SAM-binding methyltransferase superfamily. C5-methyltransferase family.</text>
</comment>
<dbReference type="PANTHER" id="PTHR46098">
    <property type="entry name" value="TRNA (CYTOSINE(38)-C(5))-METHYLTRANSFERASE"/>
    <property type="match status" value="1"/>
</dbReference>
<dbReference type="AlphaFoldDB" id="A0A217EID3"/>
<keyword evidence="3 6" id="KW-0949">S-adenosyl-L-methionine</keyword>
<reference evidence="10" key="1">
    <citation type="submission" date="2017-06" db="EMBL/GenBank/DDBJ databases">
        <authorList>
            <person name="Varghese N."/>
            <person name="Submissions S."/>
        </authorList>
    </citation>
    <scope>NUCLEOTIDE SEQUENCE [LARGE SCALE GENOMIC DNA]</scope>
    <source>
        <strain evidence="10">ANC 5114</strain>
    </source>
</reference>
<accession>A0A217EID3</accession>
<evidence type="ECO:0000256" key="6">
    <source>
        <dbReference type="PROSITE-ProRule" id="PRU01016"/>
    </source>
</evidence>
<evidence type="ECO:0000256" key="5">
    <source>
        <dbReference type="ARBA" id="ARBA00047422"/>
    </source>
</evidence>
<dbReference type="RefSeq" id="WP_088824412.1">
    <property type="nucleotide sequence ID" value="NZ_FZLN01000009.1"/>
</dbReference>
<proteinExistence type="inferred from homology"/>
<name>A0A217EID3_9GAMM</name>
<evidence type="ECO:0000313" key="9">
    <source>
        <dbReference type="EMBL" id="SNQ30245.1"/>
    </source>
</evidence>
<evidence type="ECO:0000256" key="4">
    <source>
        <dbReference type="ARBA" id="ARBA00022747"/>
    </source>
</evidence>
<dbReference type="CDD" id="cd00315">
    <property type="entry name" value="Cyt_C5_DNA_methylase"/>
    <property type="match status" value="1"/>
</dbReference>
<evidence type="ECO:0000256" key="2">
    <source>
        <dbReference type="ARBA" id="ARBA00022679"/>
    </source>
</evidence>
<dbReference type="PROSITE" id="PS51679">
    <property type="entry name" value="SAM_MT_C5"/>
    <property type="match status" value="1"/>
</dbReference>
<dbReference type="Gene3D" id="3.90.120.10">
    <property type="entry name" value="DNA Methylase, subunit A, domain 2"/>
    <property type="match status" value="1"/>
</dbReference>
<dbReference type="GO" id="GO:0032259">
    <property type="term" value="P:methylation"/>
    <property type="evidence" value="ECO:0007669"/>
    <property type="project" value="UniProtKB-KW"/>
</dbReference>
<dbReference type="NCBIfam" id="TIGR00675">
    <property type="entry name" value="dcm"/>
    <property type="match status" value="1"/>
</dbReference>
<dbReference type="InterPro" id="IPR019062">
    <property type="entry name" value="Restrct_endonuc_II_HpaII"/>
</dbReference>
<dbReference type="EMBL" id="FZLN01000009">
    <property type="protein sequence ID" value="SNQ30245.1"/>
    <property type="molecule type" value="Genomic_DNA"/>
</dbReference>
<dbReference type="SUPFAM" id="SSF53335">
    <property type="entry name" value="S-adenosyl-L-methionine-dependent methyltransferases"/>
    <property type="match status" value="1"/>
</dbReference>
<dbReference type="OrthoDB" id="9813719at2"/>
<dbReference type="InterPro" id="IPR018117">
    <property type="entry name" value="C5_DNA_meth_AS"/>
</dbReference>
<dbReference type="GO" id="GO:0003886">
    <property type="term" value="F:DNA (cytosine-5-)-methyltransferase activity"/>
    <property type="evidence" value="ECO:0007669"/>
    <property type="project" value="UniProtKB-EC"/>
</dbReference>
<organism evidence="9 10">
    <name type="scientific">Acinetobacter apis</name>
    <dbReference type="NCBI Taxonomy" id="1229165"/>
    <lineage>
        <taxon>Bacteria</taxon>
        <taxon>Pseudomonadati</taxon>
        <taxon>Pseudomonadota</taxon>
        <taxon>Gammaproteobacteria</taxon>
        <taxon>Moraxellales</taxon>
        <taxon>Moraxellaceae</taxon>
        <taxon>Acinetobacter</taxon>
    </lineage>
</organism>
<sequence>MSLKFIDLFSGIGGFHLALSNLGMKCVFASEFDEAARKTYLANHEISKDFFNTDIRSASYDSIPDHDILCAGFPCQAFSHVGKRVGFTDGSNSERGNLFYCISEILEVKKPKAFILENVRGLVNHDDGNTFKIIKSELEAQGYIVYHKILKASEFGRPQHRPRIFIVGFNKDQVDVTMPFEFPNPIPLKMTMSDIWEGECSRNIGLTLRVGGKSSPIDDRRNWDGYIVNGEVKRISPKEGKRMMGFPEDFIFPGTKSQAMKQLGNSVCVDVVQHVASQVEKYLKQHTKNVNMTKKSIKLNKGEWSEFFAFLKMIAQPNVHFGDKDLNIESVNDYVTIYELQHINSDKRYVLADGLLKIIESNNVITLGNIDEIISTNLVEEIKNFIVSSASKTFNINQPELLKLLDIESFKGDSNTKADINVSYRYQGIDRSIDPWGIKSFLGSYPTLLNAGSTTNFVYEIINFNGDMNQINSIATRSKIKDRLQAIYTSGAKFEFSHCENQTFYDNLRKTDSLMPEYLSDILIDYYSGKGRHLTDLIQDDIIRIRVTDFLKAVLLGMFSSKPWEGKYNCTGLLVIKSQGDLLLYHVIKDDILKDYLFNNTQLDTASSTRHRFGSIYQERNGKYYFKLNLQIRNK</sequence>
<gene>
    <name evidence="9" type="ORF">SAMN05444584_2233</name>
</gene>
<dbReference type="InterPro" id="IPR050750">
    <property type="entry name" value="C5-MTase"/>
</dbReference>
<keyword evidence="2 6" id="KW-0808">Transferase</keyword>
<keyword evidence="4" id="KW-0680">Restriction system</keyword>
<dbReference type="EC" id="2.1.1.37" evidence="8"/>
<dbReference type="PANTHER" id="PTHR46098:SF1">
    <property type="entry name" value="TRNA (CYTOSINE(38)-C(5))-METHYLTRANSFERASE"/>
    <property type="match status" value="1"/>
</dbReference>
<feature type="active site" evidence="6">
    <location>
        <position position="75"/>
    </location>
</feature>
<dbReference type="Pfam" id="PF09561">
    <property type="entry name" value="RE_HpaII"/>
    <property type="match status" value="1"/>
</dbReference>
<dbReference type="Pfam" id="PF00145">
    <property type="entry name" value="DNA_methylase"/>
    <property type="match status" value="2"/>
</dbReference>
<evidence type="ECO:0000313" key="10">
    <source>
        <dbReference type="Proteomes" id="UP000243463"/>
    </source>
</evidence>
<dbReference type="InterPro" id="IPR029063">
    <property type="entry name" value="SAM-dependent_MTases_sf"/>
</dbReference>
<dbReference type="InterPro" id="IPR001525">
    <property type="entry name" value="C5_MeTfrase"/>
</dbReference>
<dbReference type="PROSITE" id="PS00094">
    <property type="entry name" value="C5_MTASE_1"/>
    <property type="match status" value="1"/>
</dbReference>
<evidence type="ECO:0000256" key="1">
    <source>
        <dbReference type="ARBA" id="ARBA00022603"/>
    </source>
</evidence>
<protein>
    <recommendedName>
        <fullName evidence="8">Cytosine-specific methyltransferase</fullName>
        <ecNumber evidence="8">2.1.1.37</ecNumber>
    </recommendedName>
</protein>
<keyword evidence="10" id="KW-1185">Reference proteome</keyword>
<dbReference type="GO" id="GO:0009307">
    <property type="term" value="P:DNA restriction-modification system"/>
    <property type="evidence" value="ECO:0007669"/>
    <property type="project" value="UniProtKB-KW"/>
</dbReference>
<dbReference type="Proteomes" id="UP000243463">
    <property type="component" value="Unassembled WGS sequence"/>
</dbReference>
<keyword evidence="1 6" id="KW-0489">Methyltransferase</keyword>
<evidence type="ECO:0000256" key="8">
    <source>
        <dbReference type="RuleBase" id="RU000417"/>
    </source>
</evidence>
<dbReference type="PRINTS" id="PR00105">
    <property type="entry name" value="C5METTRFRASE"/>
</dbReference>
<evidence type="ECO:0000256" key="7">
    <source>
        <dbReference type="RuleBase" id="RU000416"/>
    </source>
</evidence>
<comment type="catalytic activity">
    <reaction evidence="5 8">
        <text>a 2'-deoxycytidine in DNA + S-adenosyl-L-methionine = a 5-methyl-2'-deoxycytidine in DNA + S-adenosyl-L-homocysteine + H(+)</text>
        <dbReference type="Rhea" id="RHEA:13681"/>
        <dbReference type="Rhea" id="RHEA-COMP:11369"/>
        <dbReference type="Rhea" id="RHEA-COMP:11370"/>
        <dbReference type="ChEBI" id="CHEBI:15378"/>
        <dbReference type="ChEBI" id="CHEBI:57856"/>
        <dbReference type="ChEBI" id="CHEBI:59789"/>
        <dbReference type="ChEBI" id="CHEBI:85452"/>
        <dbReference type="ChEBI" id="CHEBI:85454"/>
        <dbReference type="EC" id="2.1.1.37"/>
    </reaction>
</comment>